<evidence type="ECO:0000313" key="3">
    <source>
        <dbReference type="Proteomes" id="UP001472866"/>
    </source>
</evidence>
<proteinExistence type="predicted"/>
<gene>
    <name evidence="2" type="ORF">HKI87_13g72600</name>
</gene>
<name>A0AAX4PIH1_9CHLO</name>
<keyword evidence="3" id="KW-1185">Reference proteome</keyword>
<feature type="compositionally biased region" description="Low complexity" evidence="1">
    <location>
        <begin position="64"/>
        <end position="84"/>
    </location>
</feature>
<dbReference type="EMBL" id="CP151513">
    <property type="protein sequence ID" value="WZN65698.1"/>
    <property type="molecule type" value="Genomic_DNA"/>
</dbReference>
<accession>A0AAX4PIH1</accession>
<feature type="compositionally biased region" description="Basic and acidic residues" evidence="1">
    <location>
        <begin position="105"/>
        <end position="116"/>
    </location>
</feature>
<feature type="region of interest" description="Disordered" evidence="1">
    <location>
        <begin position="22"/>
        <end position="43"/>
    </location>
</feature>
<organism evidence="2 3">
    <name type="scientific">Chloropicon roscoffensis</name>
    <dbReference type="NCBI Taxonomy" id="1461544"/>
    <lineage>
        <taxon>Eukaryota</taxon>
        <taxon>Viridiplantae</taxon>
        <taxon>Chlorophyta</taxon>
        <taxon>Chloropicophyceae</taxon>
        <taxon>Chloropicales</taxon>
        <taxon>Chloropicaceae</taxon>
        <taxon>Chloropicon</taxon>
    </lineage>
</organism>
<protein>
    <submittedName>
        <fullName evidence="2">Uncharacterized protein</fullName>
    </submittedName>
</protein>
<evidence type="ECO:0000256" key="1">
    <source>
        <dbReference type="SAM" id="MobiDB-lite"/>
    </source>
</evidence>
<dbReference type="AlphaFoldDB" id="A0AAX4PIH1"/>
<sequence>MYDLLEILSALGEKWTFATPIKTPGSRAKTPRTYLQSGERPRASNFRKRLEMEDVVTRAEGDHPASPAAVVPETAAEEASPASSDDGRTLKEKLQDLLVSTVEQKRKTALQEERRAAAVTGAGSPHHHRNPLPASNAAHSTAQGSKRVRFQDDKGSAGKAVRNENERPGSKSMEVSKRDGIRHREKAREVAELLLVHDKVSRYVEFDRAVRKLAEMRFSSGELESRLTNRAIGAKAESDKRMATMRSSWLKSQRAQARHAMALEEKRSLAQQRGLLHSARVESIKARRFQNRVEQLRRSNESRLESAEVAEFRAIFNKAIECEKEIILDHRRQASRERQANDATRLRDRTLRRENRLRKHFEELTEKFKMEIAQASREERQDDDAKRTYEKETRERIAEERERAMEFLAPLSVDAFSSIAIKTNQVETMKAGVGKYMSQMSQMR</sequence>
<feature type="region of interest" description="Disordered" evidence="1">
    <location>
        <begin position="58"/>
        <end position="89"/>
    </location>
</feature>
<reference evidence="2 3" key="1">
    <citation type="submission" date="2024-03" db="EMBL/GenBank/DDBJ databases">
        <title>Complete genome sequence of the green alga Chloropicon roscoffensis RCC1871.</title>
        <authorList>
            <person name="Lemieux C."/>
            <person name="Pombert J.-F."/>
            <person name="Otis C."/>
            <person name="Turmel M."/>
        </authorList>
    </citation>
    <scope>NUCLEOTIDE SEQUENCE [LARGE SCALE GENOMIC DNA]</scope>
    <source>
        <strain evidence="2 3">RCC1871</strain>
    </source>
</reference>
<feature type="region of interest" description="Disordered" evidence="1">
    <location>
        <begin position="372"/>
        <end position="393"/>
    </location>
</feature>
<feature type="region of interest" description="Disordered" evidence="1">
    <location>
        <begin position="105"/>
        <end position="181"/>
    </location>
</feature>
<dbReference type="Proteomes" id="UP001472866">
    <property type="component" value="Chromosome 13"/>
</dbReference>
<feature type="compositionally biased region" description="Basic and acidic residues" evidence="1">
    <location>
        <begin position="149"/>
        <end position="179"/>
    </location>
</feature>
<evidence type="ECO:0000313" key="2">
    <source>
        <dbReference type="EMBL" id="WZN65698.1"/>
    </source>
</evidence>